<protein>
    <recommendedName>
        <fullName evidence="6">Aspartate racemase</fullName>
    </recommendedName>
</protein>
<evidence type="ECO:0000256" key="2">
    <source>
        <dbReference type="SAM" id="MobiDB-lite"/>
    </source>
</evidence>
<dbReference type="SUPFAM" id="SSF53681">
    <property type="entry name" value="Aspartate/glutamate racemase"/>
    <property type="match status" value="2"/>
</dbReference>
<feature type="compositionally biased region" description="Basic and acidic residues" evidence="2">
    <location>
        <begin position="1"/>
        <end position="12"/>
    </location>
</feature>
<keyword evidence="3" id="KW-0812">Transmembrane</keyword>
<keyword evidence="1" id="KW-0413">Isomerase</keyword>
<feature type="transmembrane region" description="Helical" evidence="3">
    <location>
        <begin position="148"/>
        <end position="174"/>
    </location>
</feature>
<feature type="region of interest" description="Disordered" evidence="2">
    <location>
        <begin position="1"/>
        <end position="27"/>
    </location>
</feature>
<reference evidence="4" key="1">
    <citation type="submission" date="2023-07" db="EMBL/GenBank/DDBJ databases">
        <title>A chromosome-level genome assembly of Lolium multiflorum.</title>
        <authorList>
            <person name="Chen Y."/>
            <person name="Copetti D."/>
            <person name="Kolliker R."/>
            <person name="Studer B."/>
        </authorList>
    </citation>
    <scope>NUCLEOTIDE SEQUENCE</scope>
    <source>
        <strain evidence="4">02402/16</strain>
        <tissue evidence="4">Leaf</tissue>
    </source>
</reference>
<gene>
    <name evidence="4" type="ORF">QYE76_053277</name>
</gene>
<keyword evidence="5" id="KW-1185">Reference proteome</keyword>
<keyword evidence="3" id="KW-1133">Transmembrane helix</keyword>
<dbReference type="InterPro" id="IPR001920">
    <property type="entry name" value="Asp/Glu_race"/>
</dbReference>
<evidence type="ECO:0000313" key="5">
    <source>
        <dbReference type="Proteomes" id="UP001231189"/>
    </source>
</evidence>
<dbReference type="AlphaFoldDB" id="A0AAD8SX62"/>
<name>A0AAD8SX62_LOLMU</name>
<feature type="transmembrane region" description="Helical" evidence="3">
    <location>
        <begin position="194"/>
        <end position="215"/>
    </location>
</feature>
<comment type="caution">
    <text evidence="4">The sequence shown here is derived from an EMBL/GenBank/DDBJ whole genome shotgun (WGS) entry which is preliminary data.</text>
</comment>
<dbReference type="PANTHER" id="PTHR21198:SF7">
    <property type="entry name" value="ASPARTATE-GLUTAMATE RACEMASE FAMILY"/>
    <property type="match status" value="1"/>
</dbReference>
<dbReference type="Proteomes" id="UP001231189">
    <property type="component" value="Unassembled WGS sequence"/>
</dbReference>
<organism evidence="4 5">
    <name type="scientific">Lolium multiflorum</name>
    <name type="common">Italian ryegrass</name>
    <name type="synonym">Lolium perenne subsp. multiflorum</name>
    <dbReference type="NCBI Taxonomy" id="4521"/>
    <lineage>
        <taxon>Eukaryota</taxon>
        <taxon>Viridiplantae</taxon>
        <taxon>Streptophyta</taxon>
        <taxon>Embryophyta</taxon>
        <taxon>Tracheophyta</taxon>
        <taxon>Spermatophyta</taxon>
        <taxon>Magnoliopsida</taxon>
        <taxon>Liliopsida</taxon>
        <taxon>Poales</taxon>
        <taxon>Poaceae</taxon>
        <taxon>BOP clade</taxon>
        <taxon>Pooideae</taxon>
        <taxon>Poodae</taxon>
        <taxon>Poeae</taxon>
        <taxon>Poeae Chloroplast Group 2 (Poeae type)</taxon>
        <taxon>Loliodinae</taxon>
        <taxon>Loliinae</taxon>
        <taxon>Lolium</taxon>
    </lineage>
</organism>
<evidence type="ECO:0000313" key="4">
    <source>
        <dbReference type="EMBL" id="KAK1665118.1"/>
    </source>
</evidence>
<evidence type="ECO:0008006" key="6">
    <source>
        <dbReference type="Google" id="ProtNLM"/>
    </source>
</evidence>
<dbReference type="InterPro" id="IPR015942">
    <property type="entry name" value="Asp/Glu/hydantoin_racemase"/>
</dbReference>
<dbReference type="GO" id="GO:0047661">
    <property type="term" value="F:amino-acid racemase activity"/>
    <property type="evidence" value="ECO:0007669"/>
    <property type="project" value="InterPro"/>
</dbReference>
<accession>A0AAD8SX62</accession>
<keyword evidence="3" id="KW-0472">Membrane</keyword>
<evidence type="ECO:0000256" key="3">
    <source>
        <dbReference type="SAM" id="Phobius"/>
    </source>
</evidence>
<dbReference type="Pfam" id="PF01177">
    <property type="entry name" value="Asp_Glu_race"/>
    <property type="match status" value="1"/>
</dbReference>
<dbReference type="EMBL" id="JAUUTY010000003">
    <property type="protein sequence ID" value="KAK1665118.1"/>
    <property type="molecule type" value="Genomic_DNA"/>
</dbReference>
<dbReference type="Gene3D" id="3.40.50.1860">
    <property type="match status" value="2"/>
</dbReference>
<proteinExistence type="predicted"/>
<evidence type="ECO:0000256" key="1">
    <source>
        <dbReference type="ARBA" id="ARBA00023235"/>
    </source>
</evidence>
<sequence length="575" mass="63192">MAPQTKKERAAEARASSSKPVAVGPPQVQRRMVRGGGWTSRRISFYASRVYFLLIILQIPLFRVPCRAGICTTPIQITSSQLVSNEIFPPAVVKAMLFPGAIVSNITTSMSMTFPRWSDLLDIYNLTEVKNASAVIDLQRLEMLAGSYFCVAGALVGVINPGRMILFGTLLVIWGLVKDALFRKPMNSEATEPVYVYPTILIALICSFMSITYNIKKKARSSQSVSISKPLQTYVLPQPSYTEFGVQTPQAAMVQISLQRSLSISQCSIYYQLHHVDGASRRWTSCRSQYSGFSFSARSPLNVLKTSSVINSSDPKNLYGSSLASRSGATSHLSGTIGVMGASAVLSLRFLEKLVYWSTRDGEETPPFVISNDPLVKKELLSSESSQLPSDCDTALGKLRKKRLVLEKSGASCIVMPCHFLHAWHDEVSQGCSVPFLHVGDSVLKELKAASFKPVEYGSNVRIGILATENTFTTDCYLDKLESQGFEVVRPDRASMEHVVLPACSAFRKGDMEGARNLLQISLQLLLVQAVNTIILASDDFIGILPDDDPLLKKCIDPMDALVKDTIMCARTMRL</sequence>
<dbReference type="PANTHER" id="PTHR21198">
    <property type="entry name" value="GLUTAMATE RACEMASE"/>
    <property type="match status" value="1"/>
</dbReference>